<gene>
    <name evidence="1" type="ORF">AFUS01_LOCUS5648</name>
</gene>
<comment type="caution">
    <text evidence="1">The sequence shown here is derived from an EMBL/GenBank/DDBJ whole genome shotgun (WGS) entry which is preliminary data.</text>
</comment>
<protein>
    <submittedName>
        <fullName evidence="1">Uncharacterized protein</fullName>
    </submittedName>
</protein>
<dbReference type="EMBL" id="CAJVCH010036084">
    <property type="protein sequence ID" value="CAG7716119.1"/>
    <property type="molecule type" value="Genomic_DNA"/>
</dbReference>
<organism evidence="1 2">
    <name type="scientific">Allacma fusca</name>
    <dbReference type="NCBI Taxonomy" id="39272"/>
    <lineage>
        <taxon>Eukaryota</taxon>
        <taxon>Metazoa</taxon>
        <taxon>Ecdysozoa</taxon>
        <taxon>Arthropoda</taxon>
        <taxon>Hexapoda</taxon>
        <taxon>Collembola</taxon>
        <taxon>Symphypleona</taxon>
        <taxon>Sminthuridae</taxon>
        <taxon>Allacma</taxon>
    </lineage>
</organism>
<accession>A0A8J2NVI5</accession>
<evidence type="ECO:0000313" key="1">
    <source>
        <dbReference type="EMBL" id="CAG7716119.1"/>
    </source>
</evidence>
<sequence length="142" mass="15851">MVTIVSAASSFEKKQSDFYKNIQKMTNSEKCNGEKFDPIKFLSTLKKVEDGCKNKKKSLVDRTRCILQSASFLPEISKPFKDEKKLAEKLKSVTIISAPSFPDKYASAYFASKCPKKLAADNDEEGIACILDLIIKTCTGKH</sequence>
<proteinExistence type="predicted"/>
<dbReference type="Proteomes" id="UP000708208">
    <property type="component" value="Unassembled WGS sequence"/>
</dbReference>
<evidence type="ECO:0000313" key="2">
    <source>
        <dbReference type="Proteomes" id="UP000708208"/>
    </source>
</evidence>
<dbReference type="AlphaFoldDB" id="A0A8J2NVI5"/>
<name>A0A8J2NVI5_9HEXA</name>
<reference evidence="1" key="1">
    <citation type="submission" date="2021-06" db="EMBL/GenBank/DDBJ databases">
        <authorList>
            <person name="Hodson N. C."/>
            <person name="Mongue J. A."/>
            <person name="Jaron S. K."/>
        </authorList>
    </citation>
    <scope>NUCLEOTIDE SEQUENCE</scope>
</reference>
<keyword evidence="2" id="KW-1185">Reference proteome</keyword>